<keyword evidence="4 6" id="KW-0233">DNA recombination</keyword>
<dbReference type="Gene3D" id="2.40.50.140">
    <property type="entry name" value="Nucleic acid-binding proteins"/>
    <property type="match status" value="1"/>
</dbReference>
<accession>A0ABQ6LYS8</accession>
<organism evidence="8 9">
    <name type="scientific">Biformimicrobium ophioploci</name>
    <dbReference type="NCBI Taxonomy" id="3036711"/>
    <lineage>
        <taxon>Bacteria</taxon>
        <taxon>Pseudomonadati</taxon>
        <taxon>Pseudomonadota</taxon>
        <taxon>Gammaproteobacteria</taxon>
        <taxon>Cellvibrionales</taxon>
        <taxon>Microbulbiferaceae</taxon>
        <taxon>Biformimicrobium</taxon>
    </lineage>
</organism>
<dbReference type="InterPro" id="IPR036267">
    <property type="entry name" value="RuvA_C_sf"/>
</dbReference>
<dbReference type="InterPro" id="IPR012340">
    <property type="entry name" value="NA-bd_OB-fold"/>
</dbReference>
<dbReference type="InterPro" id="IPR010994">
    <property type="entry name" value="RuvA_2-like"/>
</dbReference>
<sequence>MIGRLKGILAEVQPPQLLVDVNGVGYEVLAPMTTIFQLPTSGSAVTLHTHFAVSETAQQLYGFSSVNERQLFRTLIKVNGVGPKMALAILSGLDAQALARCVAEDNVAALTKVPGVGKKTAERLIVELRDKLPEMEAGGAAPELTELAGASSPKASNDQLAEAESALIALGYKPADAARMISRAQSEDASADSATLIRLALRSMAPA</sequence>
<dbReference type="Pfam" id="PF01330">
    <property type="entry name" value="RuvA_N"/>
    <property type="match status" value="1"/>
</dbReference>
<comment type="function">
    <text evidence="6">The RuvA-RuvB-RuvC complex processes Holliday junction (HJ) DNA during genetic recombination and DNA repair, while the RuvA-RuvB complex plays an important role in the rescue of blocked DNA replication forks via replication fork reversal (RFR). RuvA specifically binds to HJ cruciform DNA, conferring on it an open structure. The RuvB hexamer acts as an ATP-dependent pump, pulling dsDNA into and through the RuvAB complex. HJ branch migration allows RuvC to scan DNA until it finds its consensus sequence, where it cleaves and resolves the cruciform DNA.</text>
</comment>
<dbReference type="InterPro" id="IPR000085">
    <property type="entry name" value="RuvA"/>
</dbReference>
<dbReference type="SMART" id="SM00278">
    <property type="entry name" value="HhH1"/>
    <property type="match status" value="2"/>
</dbReference>
<keyword evidence="1 6" id="KW-0963">Cytoplasm</keyword>
<dbReference type="Gene3D" id="1.10.8.10">
    <property type="entry name" value="DNA helicase RuvA subunit, C-terminal domain"/>
    <property type="match status" value="1"/>
</dbReference>
<feature type="domain" description="Helix-hairpin-helix DNA-binding motif class 1" evidence="7">
    <location>
        <begin position="108"/>
        <end position="127"/>
    </location>
</feature>
<evidence type="ECO:0000256" key="3">
    <source>
        <dbReference type="ARBA" id="ARBA00023125"/>
    </source>
</evidence>
<evidence type="ECO:0000256" key="2">
    <source>
        <dbReference type="ARBA" id="ARBA00022763"/>
    </source>
</evidence>
<dbReference type="InterPro" id="IPR003583">
    <property type="entry name" value="Hlx-hairpin-Hlx_DNA-bd_motif"/>
</dbReference>
<evidence type="ECO:0000313" key="9">
    <source>
        <dbReference type="Proteomes" id="UP001224392"/>
    </source>
</evidence>
<dbReference type="SUPFAM" id="SSF50249">
    <property type="entry name" value="Nucleic acid-binding proteins"/>
    <property type="match status" value="1"/>
</dbReference>
<dbReference type="Proteomes" id="UP001224392">
    <property type="component" value="Unassembled WGS sequence"/>
</dbReference>
<feature type="region of interest" description="Domain III" evidence="6">
    <location>
        <begin position="155"/>
        <end position="207"/>
    </location>
</feature>
<evidence type="ECO:0000259" key="7">
    <source>
        <dbReference type="SMART" id="SM00278"/>
    </source>
</evidence>
<name>A0ABQ6LYS8_9GAMM</name>
<dbReference type="EMBL" id="BSYJ01000003">
    <property type="protein sequence ID" value="GMG87240.1"/>
    <property type="molecule type" value="Genomic_DNA"/>
</dbReference>
<reference evidence="8 9" key="1">
    <citation type="submission" date="2023-04" db="EMBL/GenBank/DDBJ databases">
        <title>Marinobulbifer ophiurae gen. nov., sp. Nov., isolate from tissue of brittle star Ophioplocus japonicus.</title>
        <authorList>
            <person name="Kawano K."/>
            <person name="Sawayama S."/>
            <person name="Nakagawa S."/>
        </authorList>
    </citation>
    <scope>NUCLEOTIDE SEQUENCE [LARGE SCALE GENOMIC DNA]</scope>
    <source>
        <strain evidence="8 9">NKW57</strain>
    </source>
</reference>
<keyword evidence="5 6" id="KW-0234">DNA repair</keyword>
<gene>
    <name evidence="6 8" type="primary">ruvA</name>
    <name evidence="8" type="ORF">MNKW57_15610</name>
</gene>
<dbReference type="NCBIfam" id="TIGR00084">
    <property type="entry name" value="ruvA"/>
    <property type="match status" value="1"/>
</dbReference>
<dbReference type="RefSeq" id="WP_285763875.1">
    <property type="nucleotide sequence ID" value="NZ_BSYJ01000003.1"/>
</dbReference>
<evidence type="ECO:0000313" key="8">
    <source>
        <dbReference type="EMBL" id="GMG87240.1"/>
    </source>
</evidence>
<proteinExistence type="inferred from homology"/>
<comment type="domain">
    <text evidence="6">Has three domains with a flexible linker between the domains II and III and assumes an 'L' shape. Domain III is highly mobile and contacts RuvB.</text>
</comment>
<feature type="domain" description="Helix-hairpin-helix DNA-binding motif class 1" evidence="7">
    <location>
        <begin position="73"/>
        <end position="92"/>
    </location>
</feature>
<protein>
    <recommendedName>
        <fullName evidence="6">Holliday junction branch migration complex subunit RuvA</fullName>
    </recommendedName>
</protein>
<dbReference type="HAMAP" id="MF_00031">
    <property type="entry name" value="DNA_HJ_migration_RuvA"/>
    <property type="match status" value="1"/>
</dbReference>
<keyword evidence="2 6" id="KW-0227">DNA damage</keyword>
<comment type="subunit">
    <text evidence="6">Homotetramer. Forms an RuvA(8)-RuvB(12)-Holliday junction (HJ) complex. HJ DNA is sandwiched between 2 RuvA tetramers; dsDNA enters through RuvA and exits via RuvB. An RuvB hexamer assembles on each DNA strand where it exits the tetramer. Each RuvB hexamer is contacted by two RuvA subunits (via domain III) on 2 adjacent RuvB subunits; this complex drives branch migration. In the full resolvosome a probable DNA-RuvA(4)-RuvB(12)-RuvC(2) complex forms which resolves the HJ.</text>
</comment>
<dbReference type="CDD" id="cd14332">
    <property type="entry name" value="UBA_RuvA_C"/>
    <property type="match status" value="1"/>
</dbReference>
<comment type="similarity">
    <text evidence="6">Belongs to the RuvA family.</text>
</comment>
<evidence type="ECO:0000256" key="5">
    <source>
        <dbReference type="ARBA" id="ARBA00023204"/>
    </source>
</evidence>
<keyword evidence="3 6" id="KW-0238">DNA-binding</keyword>
<dbReference type="InterPro" id="IPR013849">
    <property type="entry name" value="DNA_helicase_Holl-junc_RuvA_I"/>
</dbReference>
<evidence type="ECO:0000256" key="1">
    <source>
        <dbReference type="ARBA" id="ARBA00022490"/>
    </source>
</evidence>
<dbReference type="Pfam" id="PF14520">
    <property type="entry name" value="HHH_5"/>
    <property type="match status" value="1"/>
</dbReference>
<dbReference type="SUPFAM" id="SSF46929">
    <property type="entry name" value="DNA helicase RuvA subunit, C-terminal domain"/>
    <property type="match status" value="1"/>
</dbReference>
<dbReference type="Gene3D" id="1.10.150.20">
    <property type="entry name" value="5' to 3' exonuclease, C-terminal subdomain"/>
    <property type="match status" value="1"/>
</dbReference>
<keyword evidence="9" id="KW-1185">Reference proteome</keyword>
<feature type="region of interest" description="Domain I" evidence="6">
    <location>
        <begin position="1"/>
        <end position="64"/>
    </location>
</feature>
<comment type="caution">
    <text evidence="8">The sequence shown here is derived from an EMBL/GenBank/DDBJ whole genome shotgun (WGS) entry which is preliminary data.</text>
</comment>
<dbReference type="InterPro" id="IPR011114">
    <property type="entry name" value="RuvA_C"/>
</dbReference>
<dbReference type="Pfam" id="PF07499">
    <property type="entry name" value="RuvA_C"/>
    <property type="match status" value="1"/>
</dbReference>
<evidence type="ECO:0000256" key="6">
    <source>
        <dbReference type="HAMAP-Rule" id="MF_00031"/>
    </source>
</evidence>
<dbReference type="SUPFAM" id="SSF47781">
    <property type="entry name" value="RuvA domain 2-like"/>
    <property type="match status" value="1"/>
</dbReference>
<comment type="subcellular location">
    <subcellularLocation>
        <location evidence="6">Cytoplasm</location>
    </subcellularLocation>
</comment>
<comment type="caution">
    <text evidence="6">Lacks conserved residue(s) required for the propagation of feature annotation.</text>
</comment>
<evidence type="ECO:0000256" key="4">
    <source>
        <dbReference type="ARBA" id="ARBA00023172"/>
    </source>
</evidence>